<evidence type="ECO:0000256" key="2">
    <source>
        <dbReference type="ARBA" id="ARBA00004950"/>
    </source>
</evidence>
<dbReference type="InterPro" id="IPR036188">
    <property type="entry name" value="FAD/NAD-bd_sf"/>
</dbReference>
<dbReference type="EMBL" id="FNJI01000028">
    <property type="protein sequence ID" value="SDP60039.1"/>
    <property type="molecule type" value="Genomic_DNA"/>
</dbReference>
<proteinExistence type="inferred from homology"/>
<comment type="function">
    <text evidence="11">Catalyzes the oxidation of L-aspartate to iminoaspartate.</text>
</comment>
<dbReference type="Gene3D" id="3.50.50.60">
    <property type="entry name" value="FAD/NAD(P)-binding domain"/>
    <property type="match status" value="1"/>
</dbReference>
<accession>A0A1H0U1I4</accession>
<dbReference type="Pfam" id="PF02910">
    <property type="entry name" value="Succ_DH_flav_C"/>
    <property type="match status" value="1"/>
</dbReference>
<comment type="catalytic activity">
    <reaction evidence="9">
        <text>L-aspartate + O2 = iminosuccinate + H2O2</text>
        <dbReference type="Rhea" id="RHEA:25876"/>
        <dbReference type="ChEBI" id="CHEBI:15379"/>
        <dbReference type="ChEBI" id="CHEBI:16240"/>
        <dbReference type="ChEBI" id="CHEBI:29991"/>
        <dbReference type="ChEBI" id="CHEBI:77875"/>
        <dbReference type="EC" id="1.4.3.16"/>
    </reaction>
    <physiologicalReaction direction="left-to-right" evidence="9">
        <dbReference type="Rhea" id="RHEA:25877"/>
    </physiologicalReaction>
</comment>
<comment type="cofactor">
    <cofactor evidence="1 11">
        <name>FAD</name>
        <dbReference type="ChEBI" id="CHEBI:57692"/>
    </cofactor>
</comment>
<keyword evidence="5 11" id="KW-0285">Flavoprotein</keyword>
<dbReference type="PRINTS" id="PR00411">
    <property type="entry name" value="PNDRDTASEI"/>
</dbReference>
<dbReference type="GO" id="GO:0034628">
    <property type="term" value="P:'de novo' NAD+ biosynthetic process from L-aspartate"/>
    <property type="evidence" value="ECO:0007669"/>
    <property type="project" value="TreeGrafter"/>
</dbReference>
<dbReference type="InterPro" id="IPR015939">
    <property type="entry name" value="Fum_Rdtase/Succ_DH_flav-like_C"/>
</dbReference>
<comment type="subcellular location">
    <subcellularLocation>
        <location evidence="11">Cytoplasm</location>
    </subcellularLocation>
</comment>
<evidence type="ECO:0000256" key="9">
    <source>
        <dbReference type="ARBA" id="ARBA00048305"/>
    </source>
</evidence>
<evidence type="ECO:0000256" key="4">
    <source>
        <dbReference type="ARBA" id="ARBA00012173"/>
    </source>
</evidence>
<dbReference type="SUPFAM" id="SSF51905">
    <property type="entry name" value="FAD/NAD(P)-binding domain"/>
    <property type="match status" value="1"/>
</dbReference>
<dbReference type="PRINTS" id="PR00368">
    <property type="entry name" value="FADPNR"/>
</dbReference>
<sequence>MRHFYDVVIVGSGVAGLSAGILLKEYGLNVVVITKESRIQETATNYAQGGIIAWKKSDSPELLEKDIIHAGCDVNSSEAVRLIVEKGPKLVFDFLIDRLGMDFSRSSGGELDYTEEAAHSTRRIIHYSDHTGEHIQKGLIEYARKIGLPILPSRTAIDLITNNHHSEDTQELYAPSEVMGLYVLNNEKEVVETFLAHNVILATGGLGNIYQHTTNPLLATGDGMSMAYRAGADIINGEYVQFHPTALYHRDIKRFLISESLRGEGAILIDHGGRPFMKSYSDLADLAPRDVVARAIYEEMAKSGKDFMFLDIASHYKGREPLEQRFSRIYQTCLKGGIDITREPIPVVPAAHYFCGGIKVDRFGRSSIANLYAIGETSCTGVHGANRLASTSLLEGLTWAKQAADHIRSEGEKISLKRFARIPDWHDPEYSEEFDPLLFQQDWKMIQLTMWNYAGISRTRKGLDRARSDLNYHAHRILKFYREAKLNRQIIELRNGVVNATIIARAAARNKNSKGCHFMTGR</sequence>
<evidence type="ECO:0000256" key="3">
    <source>
        <dbReference type="ARBA" id="ARBA00008562"/>
    </source>
</evidence>
<dbReference type="OrthoDB" id="9806724at2"/>
<dbReference type="UniPathway" id="UPA00253">
    <property type="reaction ID" value="UER00326"/>
</dbReference>
<dbReference type="GO" id="GO:0005737">
    <property type="term" value="C:cytoplasm"/>
    <property type="evidence" value="ECO:0007669"/>
    <property type="project" value="UniProtKB-SubCell"/>
</dbReference>
<dbReference type="InterPro" id="IPR005288">
    <property type="entry name" value="NadB"/>
</dbReference>
<dbReference type="SUPFAM" id="SSF56425">
    <property type="entry name" value="Succinate dehydrogenase/fumarate reductase flavoprotein, catalytic domain"/>
    <property type="match status" value="1"/>
</dbReference>
<evidence type="ECO:0000256" key="11">
    <source>
        <dbReference type="RuleBase" id="RU362049"/>
    </source>
</evidence>
<evidence type="ECO:0000256" key="10">
    <source>
        <dbReference type="NCBIfam" id="TIGR00551"/>
    </source>
</evidence>
<dbReference type="EC" id="1.4.3.16" evidence="4 10"/>
<dbReference type="FunFam" id="3.90.700.10:FF:000002">
    <property type="entry name" value="L-aspartate oxidase"/>
    <property type="match status" value="1"/>
</dbReference>
<evidence type="ECO:0000256" key="6">
    <source>
        <dbReference type="ARBA" id="ARBA00022642"/>
    </source>
</evidence>
<dbReference type="InterPro" id="IPR027477">
    <property type="entry name" value="Succ_DH/fumarate_Rdtase_cat_sf"/>
</dbReference>
<evidence type="ECO:0000256" key="7">
    <source>
        <dbReference type="ARBA" id="ARBA00022827"/>
    </source>
</evidence>
<name>A0A1H0U1I4_9BACT</name>
<dbReference type="Gene3D" id="1.20.58.100">
    <property type="entry name" value="Fumarate reductase/succinate dehydrogenase flavoprotein-like, C-terminal domain"/>
    <property type="match status" value="1"/>
</dbReference>
<keyword evidence="7 11" id="KW-0274">FAD</keyword>
<dbReference type="PANTHER" id="PTHR42716:SF2">
    <property type="entry name" value="L-ASPARTATE OXIDASE, CHLOROPLASTIC"/>
    <property type="match status" value="1"/>
</dbReference>
<dbReference type="AlphaFoldDB" id="A0A1H0U1I4"/>
<comment type="similarity">
    <text evidence="3 11">Belongs to the FAD-dependent oxidoreductase 2 family. NadB subfamily.</text>
</comment>
<evidence type="ECO:0000259" key="12">
    <source>
        <dbReference type="Pfam" id="PF00890"/>
    </source>
</evidence>
<dbReference type="PANTHER" id="PTHR42716">
    <property type="entry name" value="L-ASPARTATE OXIDASE"/>
    <property type="match status" value="1"/>
</dbReference>
<dbReference type="RefSeq" id="WP_092224866.1">
    <property type="nucleotide sequence ID" value="NZ_FNJI01000028.1"/>
</dbReference>
<keyword evidence="15" id="KW-1185">Reference proteome</keyword>
<evidence type="ECO:0000256" key="5">
    <source>
        <dbReference type="ARBA" id="ARBA00022630"/>
    </source>
</evidence>
<organism evidence="14 15">
    <name type="scientific">Desulforhopalus singaporensis</name>
    <dbReference type="NCBI Taxonomy" id="91360"/>
    <lineage>
        <taxon>Bacteria</taxon>
        <taxon>Pseudomonadati</taxon>
        <taxon>Thermodesulfobacteriota</taxon>
        <taxon>Desulfobulbia</taxon>
        <taxon>Desulfobulbales</taxon>
        <taxon>Desulfocapsaceae</taxon>
        <taxon>Desulforhopalus</taxon>
    </lineage>
</organism>
<evidence type="ECO:0000313" key="14">
    <source>
        <dbReference type="EMBL" id="SDP60039.1"/>
    </source>
</evidence>
<feature type="domain" description="Fumarate reductase/succinate dehydrogenase flavoprotein-like C-terminal" evidence="13">
    <location>
        <begin position="446"/>
        <end position="518"/>
    </location>
</feature>
<evidence type="ECO:0000256" key="1">
    <source>
        <dbReference type="ARBA" id="ARBA00001974"/>
    </source>
</evidence>
<feature type="domain" description="FAD-dependent oxidoreductase 2 FAD-binding" evidence="12">
    <location>
        <begin position="6"/>
        <end position="393"/>
    </location>
</feature>
<dbReference type="Gene3D" id="3.90.700.10">
    <property type="entry name" value="Succinate dehydrogenase/fumarate reductase flavoprotein, catalytic domain"/>
    <property type="match status" value="1"/>
</dbReference>
<protein>
    <recommendedName>
        <fullName evidence="4 10">L-aspartate oxidase</fullName>
        <ecNumber evidence="4 10">1.4.3.16</ecNumber>
    </recommendedName>
</protein>
<dbReference type="SUPFAM" id="SSF46977">
    <property type="entry name" value="Succinate dehydrogenase/fumarate reductase flavoprotein C-terminal domain"/>
    <property type="match status" value="1"/>
</dbReference>
<evidence type="ECO:0000313" key="15">
    <source>
        <dbReference type="Proteomes" id="UP000199073"/>
    </source>
</evidence>
<gene>
    <name evidence="14" type="ORF">SAMN05660330_03332</name>
</gene>
<evidence type="ECO:0000259" key="13">
    <source>
        <dbReference type="Pfam" id="PF02910"/>
    </source>
</evidence>
<dbReference type="GO" id="GO:0008734">
    <property type="term" value="F:L-aspartate oxidase activity"/>
    <property type="evidence" value="ECO:0007669"/>
    <property type="project" value="UniProtKB-UniRule"/>
</dbReference>
<reference evidence="14 15" key="1">
    <citation type="submission" date="2016-10" db="EMBL/GenBank/DDBJ databases">
        <authorList>
            <person name="de Groot N.N."/>
        </authorList>
    </citation>
    <scope>NUCLEOTIDE SEQUENCE [LARGE SCALE GENOMIC DNA]</scope>
    <source>
        <strain evidence="14 15">DSM 12130</strain>
    </source>
</reference>
<keyword evidence="6 11" id="KW-0662">Pyridine nucleotide biosynthesis</keyword>
<dbReference type="Proteomes" id="UP000199073">
    <property type="component" value="Unassembled WGS sequence"/>
</dbReference>
<dbReference type="Pfam" id="PF00890">
    <property type="entry name" value="FAD_binding_2"/>
    <property type="match status" value="1"/>
</dbReference>
<dbReference type="InterPro" id="IPR003953">
    <property type="entry name" value="FAD-dep_OxRdtase_2_FAD-bd"/>
</dbReference>
<dbReference type="NCBIfam" id="TIGR00551">
    <property type="entry name" value="nadB"/>
    <property type="match status" value="1"/>
</dbReference>
<dbReference type="InterPro" id="IPR037099">
    <property type="entry name" value="Fum_R/Succ_DH_flav-like_C_sf"/>
</dbReference>
<dbReference type="STRING" id="91360.SAMN05660330_03332"/>
<comment type="pathway">
    <text evidence="2 11">Cofactor biosynthesis; NAD(+) biosynthesis; iminoaspartate from L-aspartate (oxidase route): step 1/1.</text>
</comment>
<evidence type="ECO:0000256" key="8">
    <source>
        <dbReference type="ARBA" id="ARBA00023002"/>
    </source>
</evidence>
<keyword evidence="8 11" id="KW-0560">Oxidoreductase</keyword>